<sequence length="39" mass="4363">MQGELVTRRVSRSHIVLPQAVLQADEAQFVLSFPVDPDL</sequence>
<dbReference type="AlphaFoldDB" id="A0A3B0ZQ11"/>
<reference evidence="1" key="1">
    <citation type="submission" date="2018-06" db="EMBL/GenBank/DDBJ databases">
        <authorList>
            <person name="Zhirakovskaya E."/>
        </authorList>
    </citation>
    <scope>NUCLEOTIDE SEQUENCE</scope>
</reference>
<dbReference type="EMBL" id="UOFV01000064">
    <property type="protein sequence ID" value="VAW95655.1"/>
    <property type="molecule type" value="Genomic_DNA"/>
</dbReference>
<gene>
    <name evidence="1" type="ORF">MNBD_GAMMA19-1591</name>
</gene>
<organism evidence="1">
    <name type="scientific">hydrothermal vent metagenome</name>
    <dbReference type="NCBI Taxonomy" id="652676"/>
    <lineage>
        <taxon>unclassified sequences</taxon>
        <taxon>metagenomes</taxon>
        <taxon>ecological metagenomes</taxon>
    </lineage>
</organism>
<accession>A0A3B0ZQ11</accession>
<protein>
    <submittedName>
        <fullName evidence="1">Uncharacterized protein</fullName>
    </submittedName>
</protein>
<evidence type="ECO:0000313" key="1">
    <source>
        <dbReference type="EMBL" id="VAW95655.1"/>
    </source>
</evidence>
<name>A0A3B0ZQ11_9ZZZZ</name>
<proteinExistence type="predicted"/>